<evidence type="ECO:0000259" key="1">
    <source>
        <dbReference type="Pfam" id="PF13358"/>
    </source>
</evidence>
<accession>A0A225VD56</accession>
<dbReference type="InterPro" id="IPR038717">
    <property type="entry name" value="Tc1-like_DDE_dom"/>
</dbReference>
<keyword evidence="3" id="KW-1185">Reference proteome</keyword>
<dbReference type="Gene3D" id="3.30.420.10">
    <property type="entry name" value="Ribonuclease H-like superfamily/Ribonuclease H"/>
    <property type="match status" value="1"/>
</dbReference>
<dbReference type="Pfam" id="PF13358">
    <property type="entry name" value="DDE_3"/>
    <property type="match status" value="1"/>
</dbReference>
<dbReference type="STRING" id="4795.A0A225VD56"/>
<dbReference type="EMBL" id="NBNE01005428">
    <property type="protein sequence ID" value="OWZ03596.1"/>
    <property type="molecule type" value="Genomic_DNA"/>
</dbReference>
<organism evidence="2 3">
    <name type="scientific">Phytophthora megakarya</name>
    <dbReference type="NCBI Taxonomy" id="4795"/>
    <lineage>
        <taxon>Eukaryota</taxon>
        <taxon>Sar</taxon>
        <taxon>Stramenopiles</taxon>
        <taxon>Oomycota</taxon>
        <taxon>Peronosporomycetes</taxon>
        <taxon>Peronosporales</taxon>
        <taxon>Peronosporaceae</taxon>
        <taxon>Phytophthora</taxon>
    </lineage>
</organism>
<comment type="caution">
    <text evidence="2">The sequence shown here is derived from an EMBL/GenBank/DDBJ whole genome shotgun (WGS) entry which is preliminary data.</text>
</comment>
<dbReference type="GO" id="GO:0003676">
    <property type="term" value="F:nucleic acid binding"/>
    <property type="evidence" value="ECO:0007669"/>
    <property type="project" value="InterPro"/>
</dbReference>
<evidence type="ECO:0000313" key="2">
    <source>
        <dbReference type="EMBL" id="OWZ03596.1"/>
    </source>
</evidence>
<evidence type="ECO:0000313" key="3">
    <source>
        <dbReference type="Proteomes" id="UP000198211"/>
    </source>
</evidence>
<dbReference type="Proteomes" id="UP000198211">
    <property type="component" value="Unassembled WGS sequence"/>
</dbReference>
<dbReference type="PANTHER" id="PTHR46564">
    <property type="entry name" value="TRANSPOSASE"/>
    <property type="match status" value="1"/>
</dbReference>
<proteinExistence type="predicted"/>
<feature type="non-terminal residue" evidence="2">
    <location>
        <position position="1"/>
    </location>
</feature>
<dbReference type="OrthoDB" id="127242at2759"/>
<protein>
    <submittedName>
        <fullName evidence="2">Transposase</fullName>
    </submittedName>
</protein>
<dbReference type="AlphaFoldDB" id="A0A225VD56"/>
<sequence>GDRVSILAAMNISGFIAWESTPGTFDRNRFREAFRKNVAPLLNHYPLPRSIVILDIAKIHMYRELEELIHSTGALLFFLPPHSSPLNPNEVGFGLLNKALVDASCAPCFSF</sequence>
<reference evidence="3" key="1">
    <citation type="submission" date="2017-03" db="EMBL/GenBank/DDBJ databases">
        <title>Phytopthora megakarya and P. palmivora, two closely related causual agents of cacao black pod achieved similar genome size and gene model numbers by different mechanisms.</title>
        <authorList>
            <person name="Ali S."/>
            <person name="Shao J."/>
            <person name="Larry D.J."/>
            <person name="Kronmiller B."/>
            <person name="Shen D."/>
            <person name="Strem M.D."/>
            <person name="Melnick R.L."/>
            <person name="Guiltinan M.J."/>
            <person name="Tyler B.M."/>
            <person name="Meinhardt L.W."/>
            <person name="Bailey B.A."/>
        </authorList>
    </citation>
    <scope>NUCLEOTIDE SEQUENCE [LARGE SCALE GENOMIC DNA]</scope>
    <source>
        <strain evidence="3">zdho120</strain>
    </source>
</reference>
<dbReference type="InterPro" id="IPR036397">
    <property type="entry name" value="RNaseH_sf"/>
</dbReference>
<gene>
    <name evidence="2" type="ORF">PHMEG_00024643</name>
</gene>
<dbReference type="PANTHER" id="PTHR46564:SF1">
    <property type="entry name" value="TRANSPOSASE"/>
    <property type="match status" value="1"/>
</dbReference>
<feature type="domain" description="Tc1-like transposase DDE" evidence="1">
    <location>
        <begin position="2"/>
        <end position="102"/>
    </location>
</feature>
<name>A0A225VD56_9STRA</name>